<dbReference type="InterPro" id="IPR004675">
    <property type="entry name" value="AhpD_core"/>
</dbReference>
<gene>
    <name evidence="2" type="ORF">WB794_04370</name>
</gene>
<comment type="caution">
    <text evidence="2">The sequence shown here is derived from an EMBL/GenBank/DDBJ whole genome shotgun (WGS) entry which is preliminary data.</text>
</comment>
<reference evidence="2 3" key="1">
    <citation type="journal article" date="2016" name="Antonie Van Leeuwenhoek">
        <title>Denitratimonas tolerans gen. nov., sp. nov., a denitrifying bacterium isolated from a bioreactor for tannery wastewater treatment.</title>
        <authorList>
            <person name="Han S.I."/>
            <person name="Kim J.O."/>
            <person name="Lee Y.R."/>
            <person name="Ekpeghere K.I."/>
            <person name="Koh S.C."/>
            <person name="Whang K.S."/>
        </authorList>
    </citation>
    <scope>NUCLEOTIDE SEQUENCE [LARGE SCALE GENOMIC DNA]</scope>
    <source>
        <strain evidence="2 3">KACC 17565</strain>
    </source>
</reference>
<dbReference type="Pfam" id="PF02627">
    <property type="entry name" value="CMD"/>
    <property type="match status" value="1"/>
</dbReference>
<dbReference type="RefSeq" id="WP_337334629.1">
    <property type="nucleotide sequence ID" value="NZ_JBBDHC010000004.1"/>
</dbReference>
<dbReference type="NCBIfam" id="TIGR00778">
    <property type="entry name" value="ahpD_dom"/>
    <property type="match status" value="1"/>
</dbReference>
<dbReference type="InterPro" id="IPR029032">
    <property type="entry name" value="AhpD-like"/>
</dbReference>
<feature type="domain" description="Carboxymuconolactone decarboxylase-like" evidence="1">
    <location>
        <begin position="25"/>
        <end position="107"/>
    </location>
</feature>
<keyword evidence="3" id="KW-1185">Reference proteome</keyword>
<dbReference type="PANTHER" id="PTHR33930:SF2">
    <property type="entry name" value="BLR3452 PROTEIN"/>
    <property type="match status" value="1"/>
</dbReference>
<sequence length="117" mass="12559">MSDTRFQDLTANTSRHLAPMRSHLPEVMQGFGALSRAALAAGVLDEKTKELIALAIAVATRCDDCIGFHAKALVRLHGTPEELREMLGVAVYMGGGPSLMYASHAIQAYEEFAVAAK</sequence>
<dbReference type="PANTHER" id="PTHR33930">
    <property type="entry name" value="ALKYL HYDROPEROXIDE REDUCTASE AHPD"/>
    <property type="match status" value="1"/>
</dbReference>
<dbReference type="Gene3D" id="1.20.1290.10">
    <property type="entry name" value="AhpD-like"/>
    <property type="match status" value="1"/>
</dbReference>
<dbReference type="InterPro" id="IPR003779">
    <property type="entry name" value="CMD-like"/>
</dbReference>
<evidence type="ECO:0000313" key="3">
    <source>
        <dbReference type="Proteomes" id="UP001364472"/>
    </source>
</evidence>
<protein>
    <submittedName>
        <fullName evidence="2">Carboxymuconolactone decarboxylase family protein</fullName>
    </submittedName>
</protein>
<evidence type="ECO:0000313" key="2">
    <source>
        <dbReference type="EMBL" id="MEJ1248912.1"/>
    </source>
</evidence>
<dbReference type="SUPFAM" id="SSF69118">
    <property type="entry name" value="AhpD-like"/>
    <property type="match status" value="1"/>
</dbReference>
<accession>A0AAW9R3F7</accession>
<name>A0AAW9R3F7_9GAMM</name>
<dbReference type="EMBL" id="JBBDHC010000004">
    <property type="protein sequence ID" value="MEJ1248912.1"/>
    <property type="molecule type" value="Genomic_DNA"/>
</dbReference>
<evidence type="ECO:0000259" key="1">
    <source>
        <dbReference type="Pfam" id="PF02627"/>
    </source>
</evidence>
<dbReference type="GO" id="GO:0051920">
    <property type="term" value="F:peroxiredoxin activity"/>
    <property type="evidence" value="ECO:0007669"/>
    <property type="project" value="InterPro"/>
</dbReference>
<dbReference type="AlphaFoldDB" id="A0AAW9R3F7"/>
<proteinExistence type="predicted"/>
<organism evidence="2 3">
    <name type="scientific">Denitratimonas tolerans</name>
    <dbReference type="NCBI Taxonomy" id="1338420"/>
    <lineage>
        <taxon>Bacteria</taxon>
        <taxon>Pseudomonadati</taxon>
        <taxon>Pseudomonadota</taxon>
        <taxon>Gammaproteobacteria</taxon>
        <taxon>Lysobacterales</taxon>
        <taxon>Lysobacteraceae</taxon>
        <taxon>Denitratimonas</taxon>
    </lineage>
</organism>
<dbReference type="Proteomes" id="UP001364472">
    <property type="component" value="Unassembled WGS sequence"/>
</dbReference>